<keyword evidence="5" id="KW-1185">Reference proteome</keyword>
<keyword evidence="1" id="KW-0804">Transcription</keyword>
<evidence type="ECO:0000313" key="5">
    <source>
        <dbReference type="Proteomes" id="UP001157418"/>
    </source>
</evidence>
<reference evidence="4 5" key="1">
    <citation type="submission" date="2022-01" db="EMBL/GenBank/DDBJ databases">
        <authorList>
            <person name="Xiong W."/>
            <person name="Schranz E."/>
        </authorList>
    </citation>
    <scope>NUCLEOTIDE SEQUENCE [LARGE SCALE GENOMIC DNA]</scope>
</reference>
<gene>
    <name evidence="4" type="ORF">LVIROSA_LOCUS4444</name>
</gene>
<dbReference type="InterPro" id="IPR029295">
    <property type="entry name" value="SnAC"/>
</dbReference>
<evidence type="ECO:0000256" key="2">
    <source>
        <dbReference type="SAM" id="MobiDB-lite"/>
    </source>
</evidence>
<comment type="subcellular location">
    <subcellularLocation>
        <location evidence="1">Nucleus</location>
    </subcellularLocation>
</comment>
<dbReference type="GO" id="GO:0042393">
    <property type="term" value="F:histone binding"/>
    <property type="evidence" value="ECO:0007669"/>
    <property type="project" value="InterPro"/>
</dbReference>
<dbReference type="GO" id="GO:0000439">
    <property type="term" value="C:transcription factor TFIIH core complex"/>
    <property type="evidence" value="ECO:0007669"/>
    <property type="project" value="InterPro"/>
</dbReference>
<organism evidence="4 5">
    <name type="scientific">Lactuca virosa</name>
    <dbReference type="NCBI Taxonomy" id="75947"/>
    <lineage>
        <taxon>Eukaryota</taxon>
        <taxon>Viridiplantae</taxon>
        <taxon>Streptophyta</taxon>
        <taxon>Embryophyta</taxon>
        <taxon>Tracheophyta</taxon>
        <taxon>Spermatophyta</taxon>
        <taxon>Magnoliopsida</taxon>
        <taxon>eudicotyledons</taxon>
        <taxon>Gunneridae</taxon>
        <taxon>Pentapetalae</taxon>
        <taxon>asterids</taxon>
        <taxon>campanulids</taxon>
        <taxon>Asterales</taxon>
        <taxon>Asteraceae</taxon>
        <taxon>Cichorioideae</taxon>
        <taxon>Cichorieae</taxon>
        <taxon>Lactucinae</taxon>
        <taxon>Lactuca</taxon>
    </lineage>
</organism>
<dbReference type="EMBL" id="CAKMRJ010000002">
    <property type="protein sequence ID" value="CAH1416696.1"/>
    <property type="molecule type" value="Genomic_DNA"/>
</dbReference>
<feature type="region of interest" description="Disordered" evidence="2">
    <location>
        <begin position="180"/>
        <end position="203"/>
    </location>
</feature>
<dbReference type="GO" id="GO:0001671">
    <property type="term" value="F:ATPase activator activity"/>
    <property type="evidence" value="ECO:0007669"/>
    <property type="project" value="InterPro"/>
</dbReference>
<keyword evidence="1" id="KW-0539">Nucleus</keyword>
<dbReference type="Pfam" id="PF14619">
    <property type="entry name" value="SnAC"/>
    <property type="match status" value="1"/>
</dbReference>
<dbReference type="GO" id="GO:0005675">
    <property type="term" value="C:transcription factor TFIIH holo complex"/>
    <property type="evidence" value="ECO:0007669"/>
    <property type="project" value="TreeGrafter"/>
</dbReference>
<dbReference type="PANTHER" id="PTHR13152">
    <property type="entry name" value="TFIIH, POLYPEPTIDE 4"/>
    <property type="match status" value="1"/>
</dbReference>
<proteinExistence type="inferred from homology"/>
<comment type="function">
    <text evidence="1">Component of the general transcription and DNA repair factor IIH (TFIIH) core complex which is involved in general and transcription-coupled nucleotide excision repair (NER) of damaged DNA.</text>
</comment>
<accession>A0AAU9LTM8</accession>
<feature type="domain" description="Snf2 ATP coupling" evidence="3">
    <location>
        <begin position="82"/>
        <end position="179"/>
    </location>
</feature>
<evidence type="ECO:0000259" key="3">
    <source>
        <dbReference type="SMART" id="SM01314"/>
    </source>
</evidence>
<dbReference type="Pfam" id="PF03849">
    <property type="entry name" value="Tfb2"/>
    <property type="match status" value="1"/>
</dbReference>
<dbReference type="GO" id="GO:0003690">
    <property type="term" value="F:double-stranded DNA binding"/>
    <property type="evidence" value="ECO:0007669"/>
    <property type="project" value="TreeGrafter"/>
</dbReference>
<keyword evidence="1" id="KW-0234">DNA repair</keyword>
<dbReference type="GO" id="GO:0006289">
    <property type="term" value="P:nucleotide-excision repair"/>
    <property type="evidence" value="ECO:0007669"/>
    <property type="project" value="InterPro"/>
</dbReference>
<dbReference type="InterPro" id="IPR004598">
    <property type="entry name" value="TFIIH_p52/Tfb2"/>
</dbReference>
<protein>
    <recommendedName>
        <fullName evidence="1">RNA polymerase II transcription factor B subunit 2</fullName>
    </recommendedName>
</protein>
<keyword evidence="1" id="KW-0805">Transcription regulation</keyword>
<sequence length="203" mass="23003">MSWYEFLVLLKNDWSLPPLAKKYVLQLLYIDVPVSASSLQEWVLVDGASKHRVTIDRLIQLRVFTETVDSESEIDVFEELDKKRHEEELALGKQVVSEQGGPSGELTPPLPSRLVTEDEIKSFCEAMKAFEVPKPVVISGYGGKRKSELGNLDTHNYGRGKRAREVRSYEEQWTEDEFEKMCQVKAPESPNTTKEEGDLAGGQ</sequence>
<name>A0AAU9LTM8_9ASTR</name>
<dbReference type="PANTHER" id="PTHR13152:SF0">
    <property type="entry name" value="GENERAL TRANSCRIPTION FACTOR IIH SUBUNIT 4"/>
    <property type="match status" value="1"/>
</dbReference>
<dbReference type="Proteomes" id="UP001157418">
    <property type="component" value="Unassembled WGS sequence"/>
</dbReference>
<keyword evidence="1" id="KW-0227">DNA damage</keyword>
<dbReference type="SMART" id="SM01314">
    <property type="entry name" value="SnAC"/>
    <property type="match status" value="1"/>
</dbReference>
<comment type="caution">
    <text evidence="4">The sequence shown here is derived from an EMBL/GenBank/DDBJ whole genome shotgun (WGS) entry which is preliminary data.</text>
</comment>
<evidence type="ECO:0000256" key="1">
    <source>
        <dbReference type="RuleBase" id="RU364024"/>
    </source>
</evidence>
<comment type="similarity">
    <text evidence="1">Belongs to the TFB2 family.</text>
</comment>
<dbReference type="AlphaFoldDB" id="A0AAU9LTM8"/>
<evidence type="ECO:0000313" key="4">
    <source>
        <dbReference type="EMBL" id="CAH1416696.1"/>
    </source>
</evidence>